<reference evidence="1" key="1">
    <citation type="journal article" date="2019" name="bioRxiv">
        <title>The Genome of the Zebra Mussel, Dreissena polymorpha: A Resource for Invasive Species Research.</title>
        <authorList>
            <person name="McCartney M.A."/>
            <person name="Auch B."/>
            <person name="Kono T."/>
            <person name="Mallez S."/>
            <person name="Zhang Y."/>
            <person name="Obille A."/>
            <person name="Becker A."/>
            <person name="Abrahante J.E."/>
            <person name="Garbe J."/>
            <person name="Badalamenti J.P."/>
            <person name="Herman A."/>
            <person name="Mangelson H."/>
            <person name="Liachko I."/>
            <person name="Sullivan S."/>
            <person name="Sone E.D."/>
            <person name="Koren S."/>
            <person name="Silverstein K.A.T."/>
            <person name="Beckman K.B."/>
            <person name="Gohl D.M."/>
        </authorList>
    </citation>
    <scope>NUCLEOTIDE SEQUENCE</scope>
    <source>
        <strain evidence="1">Duluth1</strain>
        <tissue evidence="1">Whole animal</tissue>
    </source>
</reference>
<dbReference type="Proteomes" id="UP000828390">
    <property type="component" value="Unassembled WGS sequence"/>
</dbReference>
<comment type="caution">
    <text evidence="1">The sequence shown here is derived from an EMBL/GenBank/DDBJ whole genome shotgun (WGS) entry which is preliminary data.</text>
</comment>
<evidence type="ECO:0000313" key="2">
    <source>
        <dbReference type="Proteomes" id="UP000828390"/>
    </source>
</evidence>
<reference evidence="1" key="2">
    <citation type="submission" date="2020-11" db="EMBL/GenBank/DDBJ databases">
        <authorList>
            <person name="McCartney M.A."/>
            <person name="Auch B."/>
            <person name="Kono T."/>
            <person name="Mallez S."/>
            <person name="Becker A."/>
            <person name="Gohl D.M."/>
            <person name="Silverstein K.A.T."/>
            <person name="Koren S."/>
            <person name="Bechman K.B."/>
            <person name="Herman A."/>
            <person name="Abrahante J.E."/>
            <person name="Garbe J."/>
        </authorList>
    </citation>
    <scope>NUCLEOTIDE SEQUENCE</scope>
    <source>
        <strain evidence="1">Duluth1</strain>
        <tissue evidence="1">Whole animal</tissue>
    </source>
</reference>
<protein>
    <submittedName>
        <fullName evidence="1">Uncharacterized protein</fullName>
    </submittedName>
</protein>
<sequence length="178" mass="20439">MTVYSSRHYGIIRAKNLIETTIKEEWTISNTIHINTLDDTQMKELKGEAKINNVFIIHDRTLKTVQLVGFTSNVLTVNTTLHSMLSTVTKHLHEQEKAELLQKVKSGQISATLPSIFTNKRKQSFCKRYMSVQISAPLPSIFTNKRKQSFCKRYKSGQISATLPSNFTNKRKQSFCKR</sequence>
<evidence type="ECO:0000313" key="1">
    <source>
        <dbReference type="EMBL" id="KAH3739707.1"/>
    </source>
</evidence>
<proteinExistence type="predicted"/>
<gene>
    <name evidence="1" type="ORF">DPMN_046391</name>
</gene>
<accession>A0A9D4D7S3</accession>
<dbReference type="AlphaFoldDB" id="A0A9D4D7S3"/>
<keyword evidence="2" id="KW-1185">Reference proteome</keyword>
<dbReference type="EMBL" id="JAIWYP010000011">
    <property type="protein sequence ID" value="KAH3739707.1"/>
    <property type="molecule type" value="Genomic_DNA"/>
</dbReference>
<organism evidence="1 2">
    <name type="scientific">Dreissena polymorpha</name>
    <name type="common">Zebra mussel</name>
    <name type="synonym">Mytilus polymorpha</name>
    <dbReference type="NCBI Taxonomy" id="45954"/>
    <lineage>
        <taxon>Eukaryota</taxon>
        <taxon>Metazoa</taxon>
        <taxon>Spiralia</taxon>
        <taxon>Lophotrochozoa</taxon>
        <taxon>Mollusca</taxon>
        <taxon>Bivalvia</taxon>
        <taxon>Autobranchia</taxon>
        <taxon>Heteroconchia</taxon>
        <taxon>Euheterodonta</taxon>
        <taxon>Imparidentia</taxon>
        <taxon>Neoheterodontei</taxon>
        <taxon>Myida</taxon>
        <taxon>Dreissenoidea</taxon>
        <taxon>Dreissenidae</taxon>
        <taxon>Dreissena</taxon>
    </lineage>
</organism>
<name>A0A9D4D7S3_DREPO</name>